<dbReference type="EMBL" id="JAKWJU010000002">
    <property type="protein sequence ID" value="MCH6164045.1"/>
    <property type="molecule type" value="Genomic_DNA"/>
</dbReference>
<keyword evidence="3" id="KW-1185">Reference proteome</keyword>
<organism evidence="2 3">
    <name type="scientific">Streptomyces marispadix</name>
    <dbReference type="NCBI Taxonomy" id="2922868"/>
    <lineage>
        <taxon>Bacteria</taxon>
        <taxon>Bacillati</taxon>
        <taxon>Actinomycetota</taxon>
        <taxon>Actinomycetes</taxon>
        <taxon>Kitasatosporales</taxon>
        <taxon>Streptomycetaceae</taxon>
        <taxon>Streptomyces</taxon>
    </lineage>
</organism>
<dbReference type="Proteomes" id="UP001166784">
    <property type="component" value="Unassembled WGS sequence"/>
</dbReference>
<evidence type="ECO:0000256" key="1">
    <source>
        <dbReference type="SAM" id="MobiDB-lite"/>
    </source>
</evidence>
<evidence type="ECO:0000313" key="3">
    <source>
        <dbReference type="Proteomes" id="UP001166784"/>
    </source>
</evidence>
<proteinExistence type="predicted"/>
<comment type="caution">
    <text evidence="2">The sequence shown here is derived from an EMBL/GenBank/DDBJ whole genome shotgun (WGS) entry which is preliminary data.</text>
</comment>
<reference evidence="2" key="1">
    <citation type="submission" date="2022-03" db="EMBL/GenBank/DDBJ databases">
        <authorList>
            <person name="Santos J.D.N."/>
            <person name="Kallscheuer N."/>
            <person name="Jogler C."/>
            <person name="Lage O.M."/>
        </authorList>
    </citation>
    <scope>NUCLEOTIDE SEQUENCE</scope>
    <source>
        <strain evidence="2">M600PL45_2</strain>
    </source>
</reference>
<protein>
    <submittedName>
        <fullName evidence="2">Uncharacterized protein</fullName>
    </submittedName>
</protein>
<reference evidence="2" key="2">
    <citation type="journal article" date="2023" name="Int. J. Syst. Evol. Microbiol.">
        <title>Streptomyces marispadix sp. nov., isolated from marine beach sediment of the Northern Coast of Portugal.</title>
        <authorList>
            <person name="dos Santos J.D.N."/>
            <person name="Vitorino I.R."/>
            <person name="Kallscheuer N."/>
            <person name="Srivastava A."/>
            <person name="Krautwurst S."/>
            <person name="Marz M."/>
            <person name="Jogler C."/>
            <person name="Lobo Da Cunha A."/>
            <person name="Catita J."/>
            <person name="Goncalves H."/>
            <person name="Gonzalez I."/>
            <person name="Reyes F."/>
            <person name="Lage O.M."/>
        </authorList>
    </citation>
    <scope>NUCLEOTIDE SEQUENCE</scope>
    <source>
        <strain evidence="2">M600PL45_2</strain>
    </source>
</reference>
<gene>
    <name evidence="2" type="ORF">MMA15_27680</name>
</gene>
<feature type="region of interest" description="Disordered" evidence="1">
    <location>
        <begin position="102"/>
        <end position="139"/>
    </location>
</feature>
<accession>A0ABS9T672</accession>
<evidence type="ECO:0000313" key="2">
    <source>
        <dbReference type="EMBL" id="MCH6164045.1"/>
    </source>
</evidence>
<feature type="compositionally biased region" description="Low complexity" evidence="1">
    <location>
        <begin position="130"/>
        <end position="139"/>
    </location>
</feature>
<feature type="region of interest" description="Disordered" evidence="1">
    <location>
        <begin position="1"/>
        <end position="20"/>
    </location>
</feature>
<sequence>MGAGEAHQVAGRGGEGVAGQRYGRVRGGLEAVDDEEGQAVDVGEGGLDGAGVEVVSVVDVQGGLAGFGESCGEVWRGVQQARSQSLVVGAGVCGGDAGDDVRGGGAGGGVEDGAAVDDGGVAGRARGEEAAAGAGVRRR</sequence>
<name>A0ABS9T672_9ACTN</name>